<evidence type="ECO:0000256" key="1">
    <source>
        <dbReference type="SAM" id="Phobius"/>
    </source>
</evidence>
<keyword evidence="1" id="KW-0472">Membrane</keyword>
<feature type="transmembrane region" description="Helical" evidence="1">
    <location>
        <begin position="116"/>
        <end position="143"/>
    </location>
</feature>
<keyword evidence="1" id="KW-1133">Transmembrane helix</keyword>
<organism evidence="3 4">
    <name type="scientific">Ditylenchus destructor</name>
    <dbReference type="NCBI Taxonomy" id="166010"/>
    <lineage>
        <taxon>Eukaryota</taxon>
        <taxon>Metazoa</taxon>
        <taxon>Ecdysozoa</taxon>
        <taxon>Nematoda</taxon>
        <taxon>Chromadorea</taxon>
        <taxon>Rhabditida</taxon>
        <taxon>Tylenchina</taxon>
        <taxon>Tylenchomorpha</taxon>
        <taxon>Sphaerularioidea</taxon>
        <taxon>Anguinidae</taxon>
        <taxon>Anguininae</taxon>
        <taxon>Ditylenchus</taxon>
    </lineage>
</organism>
<accession>A0AAD4MYR0</accession>
<gene>
    <name evidence="3" type="ORF">DdX_12612</name>
</gene>
<evidence type="ECO:0000313" key="4">
    <source>
        <dbReference type="Proteomes" id="UP001201812"/>
    </source>
</evidence>
<feature type="domain" description="AAR2 C-terminal" evidence="2">
    <location>
        <begin position="19"/>
        <end position="65"/>
    </location>
</feature>
<dbReference type="Pfam" id="PF05282">
    <property type="entry name" value="AAR2"/>
    <property type="match status" value="1"/>
</dbReference>
<dbReference type="InterPro" id="IPR038514">
    <property type="entry name" value="AAR2_C_sf"/>
</dbReference>
<protein>
    <submittedName>
        <fullName evidence="3">AAR2 protein domain-containing protein</fullName>
    </submittedName>
</protein>
<reference evidence="3" key="1">
    <citation type="submission" date="2022-01" db="EMBL/GenBank/DDBJ databases">
        <title>Genome Sequence Resource for Two Populations of Ditylenchus destructor, the Migratory Endoparasitic Phytonematode.</title>
        <authorList>
            <person name="Zhang H."/>
            <person name="Lin R."/>
            <person name="Xie B."/>
        </authorList>
    </citation>
    <scope>NUCLEOTIDE SEQUENCE</scope>
    <source>
        <strain evidence="3">BazhouSP</strain>
    </source>
</reference>
<evidence type="ECO:0000313" key="3">
    <source>
        <dbReference type="EMBL" id="KAI1707233.1"/>
    </source>
</evidence>
<name>A0AAD4MYR0_9BILA</name>
<keyword evidence="1" id="KW-0812">Transmembrane</keyword>
<keyword evidence="4" id="KW-1185">Reference proteome</keyword>
<feature type="transmembrane region" description="Helical" evidence="1">
    <location>
        <begin position="44"/>
        <end position="64"/>
    </location>
</feature>
<dbReference type="Proteomes" id="UP001201812">
    <property type="component" value="Unassembled WGS sequence"/>
</dbReference>
<sequence length="163" mass="17842">MCGLNLEHGFLGSLADTNLKKAGIDSSDRLYTLLRSLGDNPKEFLAEFQVSFVVFLIGQVVSGIRRIRAMERPVTTATIDCLSDSVEPCLKLLSCLIFVLAPIVVTILVLDRKISPWWLFLGCGPLALLLCLGVSAWIGMIVLENCVPRPAKKNKRITQAATV</sequence>
<dbReference type="InterPro" id="IPR033648">
    <property type="entry name" value="AAR2_C"/>
</dbReference>
<comment type="caution">
    <text evidence="3">The sequence shown here is derived from an EMBL/GenBank/DDBJ whole genome shotgun (WGS) entry which is preliminary data.</text>
</comment>
<evidence type="ECO:0000259" key="2">
    <source>
        <dbReference type="Pfam" id="PF05282"/>
    </source>
</evidence>
<dbReference type="AlphaFoldDB" id="A0AAD4MYR0"/>
<dbReference type="EMBL" id="JAKKPZ010000042">
    <property type="protein sequence ID" value="KAI1707233.1"/>
    <property type="molecule type" value="Genomic_DNA"/>
</dbReference>
<proteinExistence type="predicted"/>
<dbReference type="Gene3D" id="1.25.40.550">
    <property type="entry name" value="Aar2, C-terminal domain-like"/>
    <property type="match status" value="1"/>
</dbReference>
<feature type="transmembrane region" description="Helical" evidence="1">
    <location>
        <begin position="92"/>
        <end position="110"/>
    </location>
</feature>